<dbReference type="RefSeq" id="WP_202089341.1">
    <property type="nucleotide sequence ID" value="NZ_JAELVM010000001.1"/>
</dbReference>
<evidence type="ECO:0000313" key="2">
    <source>
        <dbReference type="Proteomes" id="UP000661696"/>
    </source>
</evidence>
<evidence type="ECO:0000313" key="1">
    <source>
        <dbReference type="EMBL" id="MBL1220006.1"/>
    </source>
</evidence>
<keyword evidence="2" id="KW-1185">Reference proteome</keyword>
<accession>A0ABS1QBT8</accession>
<reference evidence="1 2" key="1">
    <citation type="submission" date="2020-12" db="EMBL/GenBank/DDBJ databases">
        <title>Chryseobacterium endoalhailicus sp. nov., isolated from seed of leguminous plant.</title>
        <authorList>
            <person name="Zhang X."/>
        </authorList>
    </citation>
    <scope>NUCLEOTIDE SEQUENCE [LARGE SCALE GENOMIC DNA]</scope>
    <source>
        <strain evidence="1 2">L7</strain>
    </source>
</reference>
<sequence>MPQYIDSYYLVNQRSSCLIEKFFHDFAPSHRELACDYPVPQYSDDTEITFFNTKELLSYLDQNPTIDYIIYWENLDNTSELKQITLQYTDDGKMIFGASIYGNEVDSKESLLMFYKVKRYLNVDYACITGEEPPPGNSEEFIRFCEQRYVPLKNFDINL</sequence>
<dbReference type="Proteomes" id="UP000661696">
    <property type="component" value="Unassembled WGS sequence"/>
</dbReference>
<proteinExistence type="predicted"/>
<dbReference type="EMBL" id="JAELVM010000001">
    <property type="protein sequence ID" value="MBL1220006.1"/>
    <property type="molecule type" value="Genomic_DNA"/>
</dbReference>
<comment type="caution">
    <text evidence="1">The sequence shown here is derived from an EMBL/GenBank/DDBJ whole genome shotgun (WGS) entry which is preliminary data.</text>
</comment>
<organism evidence="1 2">
    <name type="scientific">Chryseobacterium endalhagicum</name>
    <dbReference type="NCBI Taxonomy" id="2797638"/>
    <lineage>
        <taxon>Bacteria</taxon>
        <taxon>Pseudomonadati</taxon>
        <taxon>Bacteroidota</taxon>
        <taxon>Flavobacteriia</taxon>
        <taxon>Flavobacteriales</taxon>
        <taxon>Weeksellaceae</taxon>
        <taxon>Chryseobacterium group</taxon>
        <taxon>Chryseobacterium</taxon>
    </lineage>
</organism>
<name>A0ABS1QBT8_9FLAO</name>
<gene>
    <name evidence="1" type="ORF">JET18_04100</name>
</gene>
<protein>
    <submittedName>
        <fullName evidence="1">Uncharacterized protein</fullName>
    </submittedName>
</protein>